<dbReference type="Gene3D" id="1.10.1200.10">
    <property type="entry name" value="ACP-like"/>
    <property type="match status" value="1"/>
</dbReference>
<feature type="transmembrane region" description="Helical" evidence="14">
    <location>
        <begin position="147"/>
        <end position="167"/>
    </location>
</feature>
<accession>A0A439D2Y8</accession>
<dbReference type="FunFam" id="1.20.120.1780:FF:000001">
    <property type="entry name" value="4-hydroxybenzoate octaprenyltransferase"/>
    <property type="match status" value="1"/>
</dbReference>
<dbReference type="InterPro" id="IPR036291">
    <property type="entry name" value="NAD(P)-bd_dom_sf"/>
</dbReference>
<dbReference type="Pfam" id="PF01040">
    <property type="entry name" value="UbiA"/>
    <property type="match status" value="1"/>
</dbReference>
<evidence type="ECO:0000256" key="2">
    <source>
        <dbReference type="ARBA" id="ARBA00004141"/>
    </source>
</evidence>
<dbReference type="InterPro" id="IPR044878">
    <property type="entry name" value="UbiA_sf"/>
</dbReference>
<evidence type="ECO:0000259" key="17">
    <source>
        <dbReference type="Pfam" id="PF07993"/>
    </source>
</evidence>
<dbReference type="STRING" id="363999.A0A439D2Y8"/>
<dbReference type="InterPro" id="IPR036736">
    <property type="entry name" value="ACP-like_sf"/>
</dbReference>
<keyword evidence="19" id="KW-1185">Reference proteome</keyword>
<dbReference type="SUPFAM" id="SSF56801">
    <property type="entry name" value="Acetyl-CoA synthetase-like"/>
    <property type="match status" value="1"/>
</dbReference>
<dbReference type="InterPro" id="IPR000537">
    <property type="entry name" value="UbiA_prenyltransferase"/>
</dbReference>
<dbReference type="SUPFAM" id="SSF47336">
    <property type="entry name" value="ACP-like"/>
    <property type="match status" value="1"/>
</dbReference>
<feature type="transmembrane region" description="Helical" evidence="14">
    <location>
        <begin position="216"/>
        <end position="237"/>
    </location>
</feature>
<dbReference type="Gene3D" id="3.40.50.720">
    <property type="entry name" value="NAD(P)-binding Rossmann-like Domain"/>
    <property type="match status" value="1"/>
</dbReference>
<dbReference type="InterPro" id="IPR009081">
    <property type="entry name" value="PP-bd_ACP"/>
</dbReference>
<keyword evidence="8 14" id="KW-0812">Transmembrane</keyword>
<dbReference type="Gene3D" id="1.20.120.1780">
    <property type="entry name" value="UbiA prenyltransferase"/>
    <property type="match status" value="1"/>
</dbReference>
<keyword evidence="10 14" id="KW-0472">Membrane</keyword>
<dbReference type="Pfam" id="PF23562">
    <property type="entry name" value="AMP-binding_C_3"/>
    <property type="match status" value="1"/>
</dbReference>
<evidence type="ECO:0000256" key="7">
    <source>
        <dbReference type="ARBA" id="ARBA00022679"/>
    </source>
</evidence>
<sequence length="1337" mass="146998">MSKVTSTVASEKDADQAPSGLPQYVRPTSGILSYLPASWVPFGELARIDRPTGIYLFYLPHLFGTLYAASISDNASLSDMVYKNAILFAGTASFRAAACSWNDSLDYEYDRQVLRCRLRPVARGAVSLPHAHVFTVCLTLLAAFFLYLLPLSCWVVSLPSIFLLALYPFGKRFTDFPQTILGIQVGIGFFMGVAAIDHECFKDIHSLAALRSNQNIQAMTAFYLANVCWTVVYDTVYAQQDVKDDEKAGVRSIAVRFRNSTRILLWSVSSVVVAMLLASGYLQSFGPGYMAVACGGTMASLAYMLSTVDFTVPAECGWWFRNGTCRVDPNRILYSIPKTTNPSDGFLDISARAFARAVNRCAWYLKEHLGPGHDFPVVTYMGPQDVVYAIIVLACNKAGYAPLFNSPRNSLDIHLHLLEATGCEIFLLPPNFPLPVIPQILAARPMRTLEIPGIQHWLDDGTDVPPFPYTKAFGEAKSDPFVILHTSGSTGLPKPITLTHGTVAPMDAFTALPSLGQQPSFPALCAGTRVYLGVPFFHSAGLCLFLPGCIFSGFTAVLGPFPPSGIVANGVHVHGNVQHSVLTPFTLIDLAKDPQHVKNLSRLENLVFGGGLLAKELGDLLSAQTRLLNCIGSTECGVFPVQLCDPEDWAYLKVSPVLGQQYRHISGDLYEQVIVRSENLQPYQGIFSTFPDIQEWQMKDVYAKHPYKEDVWLYKGRSDDIIVFSNGEKLNPYDMEGIILENPIITGVLVTGFGRFQSSLLIETPNPPTNDEEKNELINTIWPSVEAANQQCPSHARVHHNMIIFTSKDKPMLRASKGTPQRQMTIDLYKAELDALYIESETSIADEPYIPDPNQSIEKTLKEILSASTDIEIEGLAHDTDLFEHGLDSLQVIVIAKKLGSVLRARGVSQTVDSRAIYANPSIAKLLTILSAYLDGKGSDQTEKTNKEKIQSLYASNIADLPQSAKSSQLTSENLTVLLTGSTGSLGSYILQSLVDNPRVSKIYCLNRPRVSQTVKAPTPSSKIECFETDFSQPLLGLSQSQYTALSNGVTTIIHAAWRVDFNLSIDSFQSHVTAIRTLIDLSARSYFKASILFVSSIGTVSNWRSATGDDGDVPEIIFEDWNISQSIGYAESKFVAERLLDTAAKEIGIPAIVCRVGQIAGPTTTTGIWPKREWLPSLIASSKYLGMLPESLGRAETIDWIPVDLLGQITVELATTHSLHSQPTGAAVYHVTNPKSTTWGDLVPVIRSQIEEASGKPIELVSFEGWLGELSKSATTDTDSLAQNPAVKIFEYYESLLTGTPIRLDTTNATKVSQTLRDLRPVHKDWMENWMRQWSL</sequence>
<keyword evidence="6" id="KW-0597">Phosphoprotein</keyword>
<evidence type="ECO:0000256" key="10">
    <source>
        <dbReference type="ARBA" id="ARBA00023136"/>
    </source>
</evidence>
<protein>
    <recommendedName>
        <fullName evidence="12">Diterpenoid pyrone biosynthesis cluster protein C</fullName>
    </recommendedName>
</protein>
<organism evidence="18 19">
    <name type="scientific">Xylaria grammica</name>
    <dbReference type="NCBI Taxonomy" id="363999"/>
    <lineage>
        <taxon>Eukaryota</taxon>
        <taxon>Fungi</taxon>
        <taxon>Dikarya</taxon>
        <taxon>Ascomycota</taxon>
        <taxon>Pezizomycotina</taxon>
        <taxon>Sordariomycetes</taxon>
        <taxon>Xylariomycetidae</taxon>
        <taxon>Xylariales</taxon>
        <taxon>Xylariaceae</taxon>
        <taxon>Xylaria</taxon>
    </lineage>
</organism>
<feature type="transmembrane region" description="Helical" evidence="14">
    <location>
        <begin position="263"/>
        <end position="282"/>
    </location>
</feature>
<feature type="region of interest" description="Disordered" evidence="13">
    <location>
        <begin position="1"/>
        <end position="21"/>
    </location>
</feature>
<keyword evidence="5" id="KW-0596">Phosphopantetheine</keyword>
<dbReference type="Proteomes" id="UP000286045">
    <property type="component" value="Unassembled WGS sequence"/>
</dbReference>
<reference evidence="18 19" key="1">
    <citation type="submission" date="2018-12" db="EMBL/GenBank/DDBJ databases">
        <title>Draft genome sequence of Xylaria grammica IHI A82.</title>
        <authorList>
            <person name="Buettner E."/>
            <person name="Kellner H."/>
        </authorList>
    </citation>
    <scope>NUCLEOTIDE SEQUENCE [LARGE SCALE GENOMIC DNA]</scope>
    <source>
        <strain evidence="18 19">IHI A82</strain>
    </source>
</reference>
<dbReference type="InterPro" id="IPR042099">
    <property type="entry name" value="ANL_N_sf"/>
</dbReference>
<dbReference type="CDD" id="cd13959">
    <property type="entry name" value="PT_UbiA_COQ2"/>
    <property type="match status" value="1"/>
</dbReference>
<evidence type="ECO:0000259" key="16">
    <source>
        <dbReference type="Pfam" id="PF00550"/>
    </source>
</evidence>
<evidence type="ECO:0000313" key="19">
    <source>
        <dbReference type="Proteomes" id="UP000286045"/>
    </source>
</evidence>
<dbReference type="PANTHER" id="PTHR43439">
    <property type="entry name" value="PHENYLACETATE-COENZYME A LIGASE"/>
    <property type="match status" value="1"/>
</dbReference>
<evidence type="ECO:0000256" key="6">
    <source>
        <dbReference type="ARBA" id="ARBA00022553"/>
    </source>
</evidence>
<name>A0A439D2Y8_9PEZI</name>
<evidence type="ECO:0000256" key="9">
    <source>
        <dbReference type="ARBA" id="ARBA00022989"/>
    </source>
</evidence>
<dbReference type="GO" id="GO:0016020">
    <property type="term" value="C:membrane"/>
    <property type="evidence" value="ECO:0007669"/>
    <property type="project" value="UniProtKB-SubCell"/>
</dbReference>
<dbReference type="GO" id="GO:0016765">
    <property type="term" value="F:transferase activity, transferring alkyl or aryl (other than methyl) groups"/>
    <property type="evidence" value="ECO:0007669"/>
    <property type="project" value="InterPro"/>
</dbReference>
<dbReference type="SUPFAM" id="SSF51735">
    <property type="entry name" value="NAD(P)-binding Rossmann-fold domains"/>
    <property type="match status" value="1"/>
</dbReference>
<dbReference type="InterPro" id="IPR051414">
    <property type="entry name" value="Adenylate-forming_Reductase"/>
</dbReference>
<comment type="pathway">
    <text evidence="3">Secondary metabolite biosynthesis; terpenoid biosynthesis.</text>
</comment>
<evidence type="ECO:0000313" key="18">
    <source>
        <dbReference type="EMBL" id="RWA08812.1"/>
    </source>
</evidence>
<evidence type="ECO:0000256" key="11">
    <source>
        <dbReference type="ARBA" id="ARBA00023180"/>
    </source>
</evidence>
<evidence type="ECO:0000256" key="14">
    <source>
        <dbReference type="SAM" id="Phobius"/>
    </source>
</evidence>
<proteinExistence type="inferred from homology"/>
<dbReference type="Pfam" id="PF00501">
    <property type="entry name" value="AMP-binding"/>
    <property type="match status" value="1"/>
</dbReference>
<evidence type="ECO:0000256" key="3">
    <source>
        <dbReference type="ARBA" id="ARBA00004721"/>
    </source>
</evidence>
<evidence type="ECO:0000256" key="8">
    <source>
        <dbReference type="ARBA" id="ARBA00022692"/>
    </source>
</evidence>
<gene>
    <name evidence="18" type="ORF">EKO27_g6295</name>
</gene>
<feature type="domain" description="AMP-dependent synthetase/ligase" evidence="15">
    <location>
        <begin position="349"/>
        <end position="650"/>
    </location>
</feature>
<dbReference type="Pfam" id="PF00550">
    <property type="entry name" value="PP-binding"/>
    <property type="match status" value="1"/>
</dbReference>
<dbReference type="InterPro" id="IPR000873">
    <property type="entry name" value="AMP-dep_synth/lig_dom"/>
</dbReference>
<dbReference type="Pfam" id="PF07993">
    <property type="entry name" value="NAD_binding_4"/>
    <property type="match status" value="1"/>
</dbReference>
<dbReference type="EMBL" id="RYZI01000183">
    <property type="protein sequence ID" value="RWA08812.1"/>
    <property type="molecule type" value="Genomic_DNA"/>
</dbReference>
<evidence type="ECO:0000256" key="4">
    <source>
        <dbReference type="ARBA" id="ARBA00005985"/>
    </source>
</evidence>
<evidence type="ECO:0000259" key="15">
    <source>
        <dbReference type="Pfam" id="PF00501"/>
    </source>
</evidence>
<dbReference type="InterPro" id="IPR020845">
    <property type="entry name" value="AMP-binding_CS"/>
</dbReference>
<feature type="domain" description="Thioester reductase (TE)" evidence="17">
    <location>
        <begin position="979"/>
        <end position="1207"/>
    </location>
</feature>
<dbReference type="Gene3D" id="1.10.357.140">
    <property type="entry name" value="UbiA prenyltransferase"/>
    <property type="match status" value="1"/>
</dbReference>
<evidence type="ECO:0000256" key="1">
    <source>
        <dbReference type="ARBA" id="ARBA00001946"/>
    </source>
</evidence>
<dbReference type="PROSITE" id="PS00455">
    <property type="entry name" value="AMP_BINDING"/>
    <property type="match status" value="1"/>
</dbReference>
<evidence type="ECO:0000256" key="5">
    <source>
        <dbReference type="ARBA" id="ARBA00022450"/>
    </source>
</evidence>
<evidence type="ECO:0000256" key="12">
    <source>
        <dbReference type="ARBA" id="ARBA00075214"/>
    </source>
</evidence>
<dbReference type="PANTHER" id="PTHR43439:SF2">
    <property type="entry name" value="ENZYME, PUTATIVE (JCVI)-RELATED"/>
    <property type="match status" value="1"/>
</dbReference>
<dbReference type="InterPro" id="IPR013120">
    <property type="entry name" value="FAR_NAD-bd"/>
</dbReference>
<comment type="subcellular location">
    <subcellularLocation>
        <location evidence="2">Membrane</location>
        <topology evidence="2">Multi-pass membrane protein</topology>
    </subcellularLocation>
</comment>
<feature type="transmembrane region" description="Helical" evidence="14">
    <location>
        <begin position="179"/>
        <end position="196"/>
    </location>
</feature>
<evidence type="ECO:0000256" key="13">
    <source>
        <dbReference type="SAM" id="MobiDB-lite"/>
    </source>
</evidence>
<keyword evidence="11" id="KW-0325">Glycoprotein</keyword>
<keyword evidence="9 14" id="KW-1133">Transmembrane helix</keyword>
<dbReference type="FunFam" id="1.10.357.140:FF:000008">
    <property type="entry name" value="4-hydroxybenzoate octaprenyltransferase"/>
    <property type="match status" value="1"/>
</dbReference>
<comment type="cofactor">
    <cofactor evidence="1">
        <name>Mg(2+)</name>
        <dbReference type="ChEBI" id="CHEBI:18420"/>
    </cofactor>
</comment>
<keyword evidence="7" id="KW-0808">Transferase</keyword>
<comment type="caution">
    <text evidence="18">The sequence shown here is derived from an EMBL/GenBank/DDBJ whole genome shotgun (WGS) entry which is preliminary data.</text>
</comment>
<dbReference type="InterPro" id="IPR039653">
    <property type="entry name" value="Prenyltransferase"/>
</dbReference>
<dbReference type="Gene3D" id="3.40.50.12780">
    <property type="entry name" value="N-terminal domain of ligase-like"/>
    <property type="match status" value="1"/>
</dbReference>
<comment type="similarity">
    <text evidence="4">Belongs to the UbiA prenyltransferase family.</text>
</comment>
<feature type="domain" description="Carrier" evidence="16">
    <location>
        <begin position="860"/>
        <end position="928"/>
    </location>
</feature>